<evidence type="ECO:0000313" key="6">
    <source>
        <dbReference type="Proteomes" id="UP000056968"/>
    </source>
</evidence>
<evidence type="ECO:0000256" key="3">
    <source>
        <dbReference type="ARBA" id="ARBA00051383"/>
    </source>
</evidence>
<dbReference type="CDD" id="cd05233">
    <property type="entry name" value="SDR_c"/>
    <property type="match status" value="1"/>
</dbReference>
<dbReference type="Proteomes" id="UP000056968">
    <property type="component" value="Chromosome"/>
</dbReference>
<evidence type="ECO:0000256" key="4">
    <source>
        <dbReference type="RuleBase" id="RU000363"/>
    </source>
</evidence>
<dbReference type="EMBL" id="CP013264">
    <property type="protein sequence ID" value="ALR21847.1"/>
    <property type="molecule type" value="Genomic_DNA"/>
</dbReference>
<dbReference type="FunFam" id="3.40.50.720:FF:000084">
    <property type="entry name" value="Short-chain dehydrogenase reductase"/>
    <property type="match status" value="1"/>
</dbReference>
<dbReference type="InterPro" id="IPR002347">
    <property type="entry name" value="SDR_fam"/>
</dbReference>
<comment type="similarity">
    <text evidence="1 4">Belongs to the short-chain dehydrogenases/reductases (SDR) family.</text>
</comment>
<accession>A0A0S3F2G2</accession>
<dbReference type="GO" id="GO:0016491">
    <property type="term" value="F:oxidoreductase activity"/>
    <property type="evidence" value="ECO:0007669"/>
    <property type="project" value="UniProtKB-KW"/>
</dbReference>
<evidence type="ECO:0000313" key="5">
    <source>
        <dbReference type="EMBL" id="ALR21847.1"/>
    </source>
</evidence>
<reference evidence="5 6" key="1">
    <citation type="submission" date="2015-11" db="EMBL/GenBank/DDBJ databases">
        <title>A Two-component Flavoprotein Monooxygenase System MeaXY Responsible for para-Hydroxylation of 2-Methyl-6-ethylaniline and 2,6-Diethylaniline in Sphingobium baderi DE-13.</title>
        <authorList>
            <person name="Cheng M."/>
            <person name="Meng Q."/>
            <person name="Yang Y."/>
            <person name="Chu C."/>
            <person name="Yan X."/>
            <person name="He J."/>
            <person name="Li S."/>
        </authorList>
    </citation>
    <scope>NUCLEOTIDE SEQUENCE [LARGE SCALE GENOMIC DNA]</scope>
    <source>
        <strain evidence="5 6">DE-13</strain>
    </source>
</reference>
<dbReference type="PANTHER" id="PTHR44196:SF1">
    <property type="entry name" value="DEHYDROGENASE_REDUCTASE SDR FAMILY MEMBER 7B"/>
    <property type="match status" value="1"/>
</dbReference>
<dbReference type="KEGG" id="sbd:ATN00_17655"/>
<name>A0A0S3F2G2_9SPHN</name>
<dbReference type="PIRSF" id="PIRSF000126">
    <property type="entry name" value="11-beta-HSD1"/>
    <property type="match status" value="1"/>
</dbReference>
<dbReference type="PRINTS" id="PR00080">
    <property type="entry name" value="SDRFAMILY"/>
</dbReference>
<keyword evidence="6" id="KW-1185">Reference proteome</keyword>
<dbReference type="PANTHER" id="PTHR44196">
    <property type="entry name" value="DEHYDROGENASE/REDUCTASE SDR FAMILY MEMBER 7B"/>
    <property type="match status" value="1"/>
</dbReference>
<dbReference type="SUPFAM" id="SSF51735">
    <property type="entry name" value="NAD(P)-binding Rossmann-fold domains"/>
    <property type="match status" value="1"/>
</dbReference>
<keyword evidence="2" id="KW-0560">Oxidoreductase</keyword>
<evidence type="ECO:0000256" key="1">
    <source>
        <dbReference type="ARBA" id="ARBA00006484"/>
    </source>
</evidence>
<dbReference type="OrthoDB" id="9810734at2"/>
<dbReference type="AlphaFoldDB" id="A0A0S3F2G2"/>
<dbReference type="Gene3D" id="3.40.50.720">
    <property type="entry name" value="NAD(P)-binding Rossmann-like Domain"/>
    <property type="match status" value="1"/>
</dbReference>
<protein>
    <submittedName>
        <fullName evidence="5">Oxidoreductase</fullName>
    </submittedName>
</protein>
<dbReference type="InterPro" id="IPR036291">
    <property type="entry name" value="NAD(P)-bd_dom_sf"/>
</dbReference>
<gene>
    <name evidence="5" type="ORF">ATN00_17655</name>
</gene>
<organism evidence="5 6">
    <name type="scientific">Sphingobium baderi</name>
    <dbReference type="NCBI Taxonomy" id="1332080"/>
    <lineage>
        <taxon>Bacteria</taxon>
        <taxon>Pseudomonadati</taxon>
        <taxon>Pseudomonadota</taxon>
        <taxon>Alphaproteobacteria</taxon>
        <taxon>Sphingomonadales</taxon>
        <taxon>Sphingomonadaceae</taxon>
        <taxon>Sphingobium</taxon>
    </lineage>
</organism>
<proteinExistence type="inferred from homology"/>
<dbReference type="PRINTS" id="PR00081">
    <property type="entry name" value="GDHRDH"/>
</dbReference>
<comment type="catalytic activity">
    <reaction evidence="3">
        <text>2,5-dichlorocyclohexa-2,5-dien-1,4-diol + NAD(+) = 2,5-dichlorohydroquinone + NADH + H(+)</text>
        <dbReference type="Rhea" id="RHEA:15741"/>
        <dbReference type="ChEBI" id="CHEBI:15378"/>
        <dbReference type="ChEBI" id="CHEBI:27545"/>
        <dbReference type="ChEBI" id="CHEBI:28975"/>
        <dbReference type="ChEBI" id="CHEBI:57540"/>
        <dbReference type="ChEBI" id="CHEBI:57945"/>
    </reaction>
</comment>
<evidence type="ECO:0000256" key="2">
    <source>
        <dbReference type="ARBA" id="ARBA00023002"/>
    </source>
</evidence>
<dbReference type="Pfam" id="PF00106">
    <property type="entry name" value="adh_short"/>
    <property type="match status" value="1"/>
</dbReference>
<dbReference type="RefSeq" id="WP_062067108.1">
    <property type="nucleotide sequence ID" value="NZ_CP013264.1"/>
</dbReference>
<sequence>MNNLEGQIAIVTGASSGIGAASARALAEAGATLVLVARRADRLSALAEELGRGSTAFAADMADPDAPQRLHDFVLERFGRADILVNNAGMLHAAPIDAFDLDQLRPMIAINYEAVVRASTLFARTMKAAGKGQIINISSIGANITAPGVGVYGGLKRALESFTDCLRVELAGTGVKVGIVAPGTTSTEIFEDMKARGQPSWDSFIPPMQPQDIADAVVVIAQQSERTNIARIHVYAAADSY</sequence>
<dbReference type="GO" id="GO:0016020">
    <property type="term" value="C:membrane"/>
    <property type="evidence" value="ECO:0007669"/>
    <property type="project" value="TreeGrafter"/>
</dbReference>
<dbReference type="STRING" id="1332080.ATN00_17655"/>